<reference evidence="1" key="1">
    <citation type="submission" date="2021-05" db="EMBL/GenBank/DDBJ databases">
        <authorList>
            <person name="Alioto T."/>
            <person name="Alioto T."/>
            <person name="Gomez Garrido J."/>
        </authorList>
    </citation>
    <scope>NUCLEOTIDE SEQUENCE</scope>
</reference>
<protein>
    <submittedName>
        <fullName evidence="1">Uncharacterized protein</fullName>
    </submittedName>
</protein>
<accession>A0A8D8TVH1</accession>
<evidence type="ECO:0000313" key="1">
    <source>
        <dbReference type="EMBL" id="CAG6695560.1"/>
    </source>
</evidence>
<name>A0A8D8TVH1_9HEMI</name>
<organism evidence="1">
    <name type="scientific">Cacopsylla melanoneura</name>
    <dbReference type="NCBI Taxonomy" id="428564"/>
    <lineage>
        <taxon>Eukaryota</taxon>
        <taxon>Metazoa</taxon>
        <taxon>Ecdysozoa</taxon>
        <taxon>Arthropoda</taxon>
        <taxon>Hexapoda</taxon>
        <taxon>Insecta</taxon>
        <taxon>Pterygota</taxon>
        <taxon>Neoptera</taxon>
        <taxon>Paraneoptera</taxon>
        <taxon>Hemiptera</taxon>
        <taxon>Sternorrhyncha</taxon>
        <taxon>Psylloidea</taxon>
        <taxon>Psyllidae</taxon>
        <taxon>Psyllinae</taxon>
        <taxon>Cacopsylla</taxon>
    </lineage>
</organism>
<proteinExistence type="predicted"/>
<dbReference type="AlphaFoldDB" id="A0A8D8TVH1"/>
<sequence length="102" mass="12228">MSKRSVPDEDIKIQSRTWLLEKNQQLERELARLRKQEKRMRMPFVCCEVQTEQVYRGHASTMLWEFLMESMVKALVESHPAVWEPKEVCQCRMQAMDFVLLP</sequence>
<dbReference type="EMBL" id="HBUF01324127">
    <property type="protein sequence ID" value="CAG6695560.1"/>
    <property type="molecule type" value="Transcribed_RNA"/>
</dbReference>